<comment type="caution">
    <text evidence="2">The sequence shown here is derived from an EMBL/GenBank/DDBJ whole genome shotgun (WGS) entry which is preliminary data.</text>
</comment>
<evidence type="ECO:0000313" key="3">
    <source>
        <dbReference type="Proteomes" id="UP001177670"/>
    </source>
</evidence>
<evidence type="ECO:0000256" key="1">
    <source>
        <dbReference type="SAM" id="MobiDB-lite"/>
    </source>
</evidence>
<feature type="compositionally biased region" description="Basic residues" evidence="1">
    <location>
        <begin position="1"/>
        <end position="11"/>
    </location>
</feature>
<organism evidence="2 3">
    <name type="scientific">Melipona bicolor</name>
    <dbReference type="NCBI Taxonomy" id="60889"/>
    <lineage>
        <taxon>Eukaryota</taxon>
        <taxon>Metazoa</taxon>
        <taxon>Ecdysozoa</taxon>
        <taxon>Arthropoda</taxon>
        <taxon>Hexapoda</taxon>
        <taxon>Insecta</taxon>
        <taxon>Pterygota</taxon>
        <taxon>Neoptera</taxon>
        <taxon>Endopterygota</taxon>
        <taxon>Hymenoptera</taxon>
        <taxon>Apocrita</taxon>
        <taxon>Aculeata</taxon>
        <taxon>Apoidea</taxon>
        <taxon>Anthophila</taxon>
        <taxon>Apidae</taxon>
        <taxon>Melipona</taxon>
    </lineage>
</organism>
<accession>A0AA40FWV6</accession>
<reference evidence="2" key="1">
    <citation type="submission" date="2021-10" db="EMBL/GenBank/DDBJ databases">
        <title>Melipona bicolor Genome sequencing and assembly.</title>
        <authorList>
            <person name="Araujo N.S."/>
            <person name="Arias M.C."/>
        </authorList>
    </citation>
    <scope>NUCLEOTIDE SEQUENCE</scope>
    <source>
        <strain evidence="2">USP_2M_L1-L4_2017</strain>
        <tissue evidence="2">Whole body</tissue>
    </source>
</reference>
<feature type="compositionally biased region" description="Basic and acidic residues" evidence="1">
    <location>
        <begin position="12"/>
        <end position="28"/>
    </location>
</feature>
<gene>
    <name evidence="2" type="ORF">K0M31_004493</name>
</gene>
<proteinExistence type="predicted"/>
<feature type="region of interest" description="Disordered" evidence="1">
    <location>
        <begin position="44"/>
        <end position="75"/>
    </location>
</feature>
<dbReference type="Proteomes" id="UP001177670">
    <property type="component" value="Unassembled WGS sequence"/>
</dbReference>
<keyword evidence="3" id="KW-1185">Reference proteome</keyword>
<dbReference type="AlphaFoldDB" id="A0AA40FWV6"/>
<feature type="region of interest" description="Disordered" evidence="1">
    <location>
        <begin position="1"/>
        <end position="31"/>
    </location>
</feature>
<sequence length="136" mass="15666">MSGQPRRKRKRSELSGKERRGREKERYGQRMRGLSFAWTEEAKAKHKEEERSRSCSFGTGGLSERGTQGYEVKRAAEKPGSPNLIKVCTNWPVEIALTPEEFGDYRELNNGCCLLYHEWYDDVVEESLTVGYLNSL</sequence>
<protein>
    <submittedName>
        <fullName evidence="2">Uncharacterized protein</fullName>
    </submittedName>
</protein>
<evidence type="ECO:0000313" key="2">
    <source>
        <dbReference type="EMBL" id="KAK1126872.1"/>
    </source>
</evidence>
<dbReference type="EMBL" id="JAHYIQ010000013">
    <property type="protein sequence ID" value="KAK1126872.1"/>
    <property type="molecule type" value="Genomic_DNA"/>
</dbReference>
<name>A0AA40FWV6_9HYME</name>
<feature type="compositionally biased region" description="Basic and acidic residues" evidence="1">
    <location>
        <begin position="44"/>
        <end position="53"/>
    </location>
</feature>